<comment type="caution">
    <text evidence="2">The sequence shown here is derived from an EMBL/GenBank/DDBJ whole genome shotgun (WGS) entry which is preliminary data.</text>
</comment>
<dbReference type="InterPro" id="IPR037522">
    <property type="entry name" value="HD_GYP_dom"/>
</dbReference>
<dbReference type="PROSITE" id="PS51832">
    <property type="entry name" value="HD_GYP"/>
    <property type="match status" value="1"/>
</dbReference>
<dbReference type="InterPro" id="IPR003607">
    <property type="entry name" value="HD/PDEase_dom"/>
</dbReference>
<dbReference type="EMBL" id="VGLS01000267">
    <property type="protein sequence ID" value="MBM3224153.1"/>
    <property type="molecule type" value="Genomic_DNA"/>
</dbReference>
<organism evidence="2 3">
    <name type="scientific">Tectimicrobiota bacterium</name>
    <dbReference type="NCBI Taxonomy" id="2528274"/>
    <lineage>
        <taxon>Bacteria</taxon>
        <taxon>Pseudomonadati</taxon>
        <taxon>Nitrospinota/Tectimicrobiota group</taxon>
        <taxon>Candidatus Tectimicrobiota</taxon>
    </lineage>
</organism>
<dbReference type="CDD" id="cd00077">
    <property type="entry name" value="HDc"/>
    <property type="match status" value="1"/>
</dbReference>
<dbReference type="AlphaFoldDB" id="A0A937W0V2"/>
<evidence type="ECO:0000313" key="3">
    <source>
        <dbReference type="Proteomes" id="UP000712673"/>
    </source>
</evidence>
<dbReference type="SUPFAM" id="SSF109604">
    <property type="entry name" value="HD-domain/PDEase-like"/>
    <property type="match status" value="1"/>
</dbReference>
<dbReference type="PANTHER" id="PTHR43155">
    <property type="entry name" value="CYCLIC DI-GMP PHOSPHODIESTERASE PA4108-RELATED"/>
    <property type="match status" value="1"/>
</dbReference>
<dbReference type="PANTHER" id="PTHR43155:SF2">
    <property type="entry name" value="CYCLIC DI-GMP PHOSPHODIESTERASE PA4108"/>
    <property type="match status" value="1"/>
</dbReference>
<gene>
    <name evidence="2" type="ORF">FJZ47_10155</name>
</gene>
<dbReference type="Pfam" id="PF13487">
    <property type="entry name" value="HD_5"/>
    <property type="match status" value="1"/>
</dbReference>
<evidence type="ECO:0000259" key="1">
    <source>
        <dbReference type="PROSITE" id="PS51832"/>
    </source>
</evidence>
<reference evidence="2" key="1">
    <citation type="submission" date="2019-03" db="EMBL/GenBank/DDBJ databases">
        <title>Lake Tanganyika Metagenome-Assembled Genomes (MAGs).</title>
        <authorList>
            <person name="Tran P."/>
        </authorList>
    </citation>
    <scope>NUCLEOTIDE SEQUENCE</scope>
    <source>
        <strain evidence="2">K_DeepCast_65m_m2_066</strain>
    </source>
</reference>
<proteinExistence type="predicted"/>
<dbReference type="Proteomes" id="UP000712673">
    <property type="component" value="Unassembled WGS sequence"/>
</dbReference>
<name>A0A937W0V2_UNCTE</name>
<evidence type="ECO:0000313" key="2">
    <source>
        <dbReference type="EMBL" id="MBM3224153.1"/>
    </source>
</evidence>
<protein>
    <recommendedName>
        <fullName evidence="1">HD-GYP domain-containing protein</fullName>
    </recommendedName>
</protein>
<feature type="domain" description="HD-GYP" evidence="1">
    <location>
        <begin position="1"/>
        <end position="177"/>
    </location>
</feature>
<accession>A0A937W0V2</accession>
<dbReference type="Gene3D" id="1.10.3210.10">
    <property type="entry name" value="Hypothetical protein af1432"/>
    <property type="match status" value="1"/>
</dbReference>
<sequence length="177" mass="19834">MLQTVLVANQPNVLDEGDYSALEAIQQRVFVDLDGTRHPLLTAHEVARLSLRRGSLTTDEREAIEKHVVHSFNFLQTIPWTKDLARVPELAGRHHEKLDGSGYPEGLTSADIPLGTRMMTIADIFDALVARDRPYKKALPLDHALRILETEAQAGKIDATLVQVWIESKAWEDIGTY</sequence>